<dbReference type="Proteomes" id="UP000663193">
    <property type="component" value="Chromosome 9"/>
</dbReference>
<dbReference type="EMBL" id="CP069031">
    <property type="protein sequence ID" value="QRC99119.1"/>
    <property type="molecule type" value="Genomic_DNA"/>
</dbReference>
<evidence type="ECO:0000313" key="1">
    <source>
        <dbReference type="EMBL" id="QRC99119.1"/>
    </source>
</evidence>
<proteinExistence type="predicted"/>
<organism evidence="1 2">
    <name type="scientific">Phaeosphaeria nodorum (strain SN15 / ATCC MYA-4574 / FGSC 10173)</name>
    <name type="common">Glume blotch fungus</name>
    <name type="synonym">Parastagonospora nodorum</name>
    <dbReference type="NCBI Taxonomy" id="321614"/>
    <lineage>
        <taxon>Eukaryota</taxon>
        <taxon>Fungi</taxon>
        <taxon>Dikarya</taxon>
        <taxon>Ascomycota</taxon>
        <taxon>Pezizomycotina</taxon>
        <taxon>Dothideomycetes</taxon>
        <taxon>Pleosporomycetidae</taxon>
        <taxon>Pleosporales</taxon>
        <taxon>Pleosporineae</taxon>
        <taxon>Phaeosphaeriaceae</taxon>
        <taxon>Parastagonospora</taxon>
    </lineage>
</organism>
<keyword evidence="2" id="KW-1185">Reference proteome</keyword>
<name>A0A7U2I280_PHANO</name>
<evidence type="ECO:0000313" key="2">
    <source>
        <dbReference type="Proteomes" id="UP000663193"/>
    </source>
</evidence>
<protein>
    <submittedName>
        <fullName evidence="1">Uncharacterized protein</fullName>
    </submittedName>
</protein>
<dbReference type="AlphaFoldDB" id="A0A7U2I280"/>
<accession>A0A7U2I280</accession>
<reference evidence="2" key="1">
    <citation type="journal article" date="2021" name="BMC Genomics">
        <title>Chromosome-level genome assembly and manually-curated proteome of model necrotroph Parastagonospora nodorum Sn15 reveals a genome-wide trove of candidate effector homologs, and redundancy of virulence-related functions within an accessory chromosome.</title>
        <authorList>
            <person name="Bertazzoni S."/>
            <person name="Jones D.A.B."/>
            <person name="Phan H.T."/>
            <person name="Tan K.-C."/>
            <person name="Hane J.K."/>
        </authorList>
    </citation>
    <scope>NUCLEOTIDE SEQUENCE [LARGE SCALE GENOMIC DNA]</scope>
    <source>
        <strain evidence="2">SN15 / ATCC MYA-4574 / FGSC 10173)</strain>
    </source>
</reference>
<gene>
    <name evidence="1" type="ORF">JI435_413040</name>
</gene>
<dbReference type="VEuPathDB" id="FungiDB:JI435_413040"/>
<sequence length="66" mass="7700">MMFYTSLEFATYIYILVACSSRVNNVRWPTSPLAAADSRLNLEYHYHQEVFSRKIWSVHLAAELTS</sequence>